<dbReference type="AlphaFoldDB" id="A0A066UPV2"/>
<dbReference type="OrthoDB" id="5899471at2"/>
<accession>A0A066UPV2</accession>
<dbReference type="EMBL" id="JFFR01000025">
    <property type="protein sequence ID" value="KDN27927.1"/>
    <property type="molecule type" value="Genomic_DNA"/>
</dbReference>
<dbReference type="RefSeq" id="WP_050487443.1">
    <property type="nucleotide sequence ID" value="NZ_JFFR01000025.1"/>
</dbReference>
<comment type="caution">
    <text evidence="1">The sequence shown here is derived from an EMBL/GenBank/DDBJ whole genome shotgun (WGS) entry which is preliminary data.</text>
</comment>
<dbReference type="Proteomes" id="UP000027219">
    <property type="component" value="Unassembled WGS sequence"/>
</dbReference>
<keyword evidence="2" id="KW-1185">Reference proteome</keyword>
<gene>
    <name evidence="1" type="ORF">VFDL14_02795</name>
</gene>
<sequence length="156" mass="18223">MRIIILAVLIFAAGMSFTLEKESLSGSRWHCKTMKTDFLSRAFEPYQSLYERMIFTFQSDETFSIKEFVTITGKDDSSHVVENLYNGYYKQQGDRLSMTIADVRTATKHPDPVINAEYSEYQGITIDYNYQVVDDYLYLFNDNRSEIFNSICYQVN</sequence>
<name>A0A066UPV2_9VIBR</name>
<evidence type="ECO:0000313" key="2">
    <source>
        <dbReference type="Proteomes" id="UP000027219"/>
    </source>
</evidence>
<evidence type="ECO:0000313" key="1">
    <source>
        <dbReference type="EMBL" id="KDN27927.1"/>
    </source>
</evidence>
<organism evidence="1 2">
    <name type="scientific">Vibrio fortis</name>
    <dbReference type="NCBI Taxonomy" id="212667"/>
    <lineage>
        <taxon>Bacteria</taxon>
        <taxon>Pseudomonadati</taxon>
        <taxon>Pseudomonadota</taxon>
        <taxon>Gammaproteobacteria</taxon>
        <taxon>Vibrionales</taxon>
        <taxon>Vibrionaceae</taxon>
        <taxon>Vibrio</taxon>
    </lineage>
</organism>
<reference evidence="1 2" key="1">
    <citation type="submission" date="2014-02" db="EMBL/GenBank/DDBJ databases">
        <title>Vibrio fortis Dalian14 Genome Sequencing.</title>
        <authorList>
            <person name="Wang Y."/>
            <person name="Song L."/>
            <person name="Liu G."/>
            <person name="Ding J."/>
        </authorList>
    </citation>
    <scope>NUCLEOTIDE SEQUENCE [LARGE SCALE GENOMIC DNA]</scope>
    <source>
        <strain evidence="1 2">Dalian14</strain>
    </source>
</reference>
<proteinExistence type="predicted"/>
<protein>
    <submittedName>
        <fullName evidence="1">Uncharacterized protein</fullName>
    </submittedName>
</protein>
<dbReference type="STRING" id="212667.VFDL14_02795"/>